<comment type="caution">
    <text evidence="1">The sequence shown here is derived from an EMBL/GenBank/DDBJ whole genome shotgun (WGS) entry which is preliminary data.</text>
</comment>
<gene>
    <name evidence="1" type="ORF">OWV82_007482</name>
</gene>
<evidence type="ECO:0000313" key="2">
    <source>
        <dbReference type="Proteomes" id="UP001164539"/>
    </source>
</evidence>
<evidence type="ECO:0000313" key="1">
    <source>
        <dbReference type="EMBL" id="KAJ4719513.1"/>
    </source>
</evidence>
<name>A0ACC1Y8G1_MELAZ</name>
<reference evidence="1 2" key="1">
    <citation type="journal article" date="2023" name="Science">
        <title>Complex scaffold remodeling in plant triterpene biosynthesis.</title>
        <authorList>
            <person name="De La Pena R."/>
            <person name="Hodgson H."/>
            <person name="Liu J.C."/>
            <person name="Stephenson M.J."/>
            <person name="Martin A.C."/>
            <person name="Owen C."/>
            <person name="Harkess A."/>
            <person name="Leebens-Mack J."/>
            <person name="Jimenez L.E."/>
            <person name="Osbourn A."/>
            <person name="Sattely E.S."/>
        </authorList>
    </citation>
    <scope>NUCLEOTIDE SEQUENCE [LARGE SCALE GENOMIC DNA]</scope>
    <source>
        <strain evidence="2">cv. JPN11</strain>
        <tissue evidence="1">Leaf</tissue>
    </source>
</reference>
<organism evidence="1 2">
    <name type="scientific">Melia azedarach</name>
    <name type="common">Chinaberry tree</name>
    <dbReference type="NCBI Taxonomy" id="155640"/>
    <lineage>
        <taxon>Eukaryota</taxon>
        <taxon>Viridiplantae</taxon>
        <taxon>Streptophyta</taxon>
        <taxon>Embryophyta</taxon>
        <taxon>Tracheophyta</taxon>
        <taxon>Spermatophyta</taxon>
        <taxon>Magnoliopsida</taxon>
        <taxon>eudicotyledons</taxon>
        <taxon>Gunneridae</taxon>
        <taxon>Pentapetalae</taxon>
        <taxon>rosids</taxon>
        <taxon>malvids</taxon>
        <taxon>Sapindales</taxon>
        <taxon>Meliaceae</taxon>
        <taxon>Melia</taxon>
    </lineage>
</organism>
<keyword evidence="2" id="KW-1185">Reference proteome</keyword>
<proteinExistence type="predicted"/>
<protein>
    <submittedName>
        <fullName evidence="1">F-box family protein</fullName>
    </submittedName>
</protein>
<dbReference type="Proteomes" id="UP001164539">
    <property type="component" value="Chromosome 4"/>
</dbReference>
<sequence length="392" mass="45269">MGILSCFKTLISLCDGEAATPAAVKSWSNLPENITSLIMDHLYYPDQIRFRAVCKSWRSDNVFAIKSADTLPWVFAYRKYNNDPKKEDVYCIYSSSFFLYDPSGKRRYTIELPKVLVNARILYSKYGWILLSKSSIDFRRLAFFLYCPFTGKIIELPTLEKGNPFDERLLMSASPNSSTTECIIFSVRSRIRKNILCISICRPGDKTWTSHEFLCSFGKIHGVACWKGLLCCMFSEQLFVFNPETKTMKTYPHSINLPAVTVEEVTANRLIESESDEKLLMIYFDRDCHCIRVFYLDSSQMNWFELENLADKLLFVGYTDSISVPARGKASELANTVNLKSGESFFSYFPRGPRLLHSSNAQMNYSWIQQPWWGWNNIQELNTVWIQPPSSR</sequence>
<dbReference type="EMBL" id="CM051397">
    <property type="protein sequence ID" value="KAJ4719513.1"/>
    <property type="molecule type" value="Genomic_DNA"/>
</dbReference>
<accession>A0ACC1Y8G1</accession>